<keyword evidence="3" id="KW-1185">Reference proteome</keyword>
<name>A0ABR1INB1_9AGAR</name>
<evidence type="ECO:0000313" key="2">
    <source>
        <dbReference type="EMBL" id="KAK7435126.1"/>
    </source>
</evidence>
<feature type="region of interest" description="Disordered" evidence="1">
    <location>
        <begin position="1"/>
        <end position="44"/>
    </location>
</feature>
<dbReference type="EMBL" id="JBANRG010000111">
    <property type="protein sequence ID" value="KAK7435126.1"/>
    <property type="molecule type" value="Genomic_DNA"/>
</dbReference>
<evidence type="ECO:0000313" key="3">
    <source>
        <dbReference type="Proteomes" id="UP001498398"/>
    </source>
</evidence>
<gene>
    <name evidence="2" type="ORF">VKT23_019819</name>
</gene>
<sequence length="95" mass="10854">MTVEQEPWNYDIDIPGSNDDDDNNNDESNEDDDGSSSRSEDCSSHLWEHSLVLLPKPGELLFSVDERLETMEKKMAGMNAIIEELKDMHIKQQEA</sequence>
<protein>
    <submittedName>
        <fullName evidence="2">Uncharacterized protein</fullName>
    </submittedName>
</protein>
<organism evidence="2 3">
    <name type="scientific">Marasmiellus scandens</name>
    <dbReference type="NCBI Taxonomy" id="2682957"/>
    <lineage>
        <taxon>Eukaryota</taxon>
        <taxon>Fungi</taxon>
        <taxon>Dikarya</taxon>
        <taxon>Basidiomycota</taxon>
        <taxon>Agaricomycotina</taxon>
        <taxon>Agaricomycetes</taxon>
        <taxon>Agaricomycetidae</taxon>
        <taxon>Agaricales</taxon>
        <taxon>Marasmiineae</taxon>
        <taxon>Omphalotaceae</taxon>
        <taxon>Marasmiellus</taxon>
    </lineage>
</organism>
<evidence type="ECO:0000256" key="1">
    <source>
        <dbReference type="SAM" id="MobiDB-lite"/>
    </source>
</evidence>
<feature type="compositionally biased region" description="Acidic residues" evidence="1">
    <location>
        <begin position="18"/>
        <end position="34"/>
    </location>
</feature>
<comment type="caution">
    <text evidence="2">The sequence shown here is derived from an EMBL/GenBank/DDBJ whole genome shotgun (WGS) entry which is preliminary data.</text>
</comment>
<proteinExistence type="predicted"/>
<dbReference type="Proteomes" id="UP001498398">
    <property type="component" value="Unassembled WGS sequence"/>
</dbReference>
<accession>A0ABR1INB1</accession>
<reference evidence="2 3" key="1">
    <citation type="submission" date="2024-01" db="EMBL/GenBank/DDBJ databases">
        <title>A draft genome for the cacao thread blight pathogen Marasmiellus scandens.</title>
        <authorList>
            <person name="Baruah I.K."/>
            <person name="Leung J."/>
            <person name="Bukari Y."/>
            <person name="Amoako-Attah I."/>
            <person name="Meinhardt L.W."/>
            <person name="Bailey B.A."/>
            <person name="Cohen S.P."/>
        </authorList>
    </citation>
    <scope>NUCLEOTIDE SEQUENCE [LARGE SCALE GENOMIC DNA]</scope>
    <source>
        <strain evidence="2 3">GH-19</strain>
    </source>
</reference>